<evidence type="ECO:0000256" key="4">
    <source>
        <dbReference type="ARBA" id="ARBA00023163"/>
    </source>
</evidence>
<dbReference type="KEGG" id="zma:118476989"/>
<feature type="compositionally biased region" description="Low complexity" evidence="6">
    <location>
        <begin position="268"/>
        <end position="279"/>
    </location>
</feature>
<dbReference type="GO" id="GO:0003700">
    <property type="term" value="F:DNA-binding transcription factor activity"/>
    <property type="evidence" value="ECO:0000318"/>
    <property type="project" value="GO_Central"/>
</dbReference>
<evidence type="ECO:0000256" key="1">
    <source>
        <dbReference type="ARBA" id="ARBA00004123"/>
    </source>
</evidence>
<dbReference type="InterPro" id="IPR044810">
    <property type="entry name" value="WRKY_plant"/>
</dbReference>
<dbReference type="PANTHER" id="PTHR31282">
    <property type="entry name" value="WRKY TRANSCRIPTION FACTOR 21-RELATED"/>
    <property type="match status" value="1"/>
</dbReference>
<dbReference type="FunCoup" id="A0A804NYB3">
    <property type="interactions" value="76"/>
</dbReference>
<gene>
    <name evidence="8" type="primary">LOC118476989</name>
</gene>
<dbReference type="PROSITE" id="PS50811">
    <property type="entry name" value="WRKY"/>
    <property type="match status" value="1"/>
</dbReference>
<keyword evidence="2" id="KW-0805">Transcription regulation</keyword>
<evidence type="ECO:0000256" key="3">
    <source>
        <dbReference type="ARBA" id="ARBA00023125"/>
    </source>
</evidence>
<dbReference type="RefSeq" id="XP_035823367.1">
    <property type="nucleotide sequence ID" value="XM_035967474.1"/>
</dbReference>
<feature type="region of interest" description="Disordered" evidence="6">
    <location>
        <begin position="128"/>
        <end position="161"/>
    </location>
</feature>
<dbReference type="Pfam" id="PF03106">
    <property type="entry name" value="WRKY"/>
    <property type="match status" value="1"/>
</dbReference>
<feature type="region of interest" description="Disordered" evidence="6">
    <location>
        <begin position="237"/>
        <end position="281"/>
    </location>
</feature>
<dbReference type="Proteomes" id="UP000007305">
    <property type="component" value="Chromosome 4"/>
</dbReference>
<name>A0A804NYB3_MAIZE</name>
<feature type="region of interest" description="Disordered" evidence="6">
    <location>
        <begin position="1"/>
        <end position="26"/>
    </location>
</feature>
<dbReference type="GO" id="GO:0006355">
    <property type="term" value="P:regulation of DNA-templated transcription"/>
    <property type="evidence" value="ECO:0000318"/>
    <property type="project" value="GO_Central"/>
</dbReference>
<reference evidence="8" key="3">
    <citation type="submission" date="2021-05" db="UniProtKB">
        <authorList>
            <consortium name="EnsemblPlants"/>
        </authorList>
    </citation>
    <scope>IDENTIFICATION</scope>
    <source>
        <strain evidence="8">cv. B73</strain>
    </source>
</reference>
<reference evidence="8" key="2">
    <citation type="submission" date="2019-07" db="EMBL/GenBank/DDBJ databases">
        <authorList>
            <person name="Seetharam A."/>
            <person name="Woodhouse M."/>
            <person name="Cannon E."/>
        </authorList>
    </citation>
    <scope>NUCLEOTIDE SEQUENCE [LARGE SCALE GENOMIC DNA]</scope>
    <source>
        <strain evidence="8">cv. B73</strain>
    </source>
</reference>
<feature type="domain" description="WRKY" evidence="7">
    <location>
        <begin position="167"/>
        <end position="212"/>
    </location>
</feature>
<dbReference type="AlphaFoldDB" id="A0A804NYB3"/>
<proteinExistence type="predicted"/>
<evidence type="ECO:0000313" key="9">
    <source>
        <dbReference type="Proteomes" id="UP000007305"/>
    </source>
</evidence>
<feature type="region of interest" description="Disordered" evidence="6">
    <location>
        <begin position="82"/>
        <end position="109"/>
    </location>
</feature>
<evidence type="ECO:0000256" key="5">
    <source>
        <dbReference type="ARBA" id="ARBA00023242"/>
    </source>
</evidence>
<accession>A0A804NYB3</accession>
<dbReference type="OrthoDB" id="2021064at2759"/>
<keyword evidence="9" id="KW-1185">Reference proteome</keyword>
<evidence type="ECO:0000313" key="8">
    <source>
        <dbReference type="EnsemblPlants" id="Zm00001eb195440_P001"/>
    </source>
</evidence>
<organism evidence="8 9">
    <name type="scientific">Zea mays</name>
    <name type="common">Maize</name>
    <dbReference type="NCBI Taxonomy" id="4577"/>
    <lineage>
        <taxon>Eukaryota</taxon>
        <taxon>Viridiplantae</taxon>
        <taxon>Streptophyta</taxon>
        <taxon>Embryophyta</taxon>
        <taxon>Tracheophyta</taxon>
        <taxon>Spermatophyta</taxon>
        <taxon>Magnoliopsida</taxon>
        <taxon>Liliopsida</taxon>
        <taxon>Poales</taxon>
        <taxon>Poaceae</taxon>
        <taxon>PACMAD clade</taxon>
        <taxon>Panicoideae</taxon>
        <taxon>Andropogonodae</taxon>
        <taxon>Andropogoneae</taxon>
        <taxon>Tripsacinae</taxon>
        <taxon>Zea</taxon>
    </lineage>
</organism>
<sequence length="346" mass="38205">MKHQQSTRLLLPQAAAAPADHPSPACCNRRSATEEIARGQSLVTQLRAIVLPALQADQRAELVAHMFQSVLDCSSKAMAELQLHHHHRRSPTPSARRPRDDDGDGLQVDDKKRVKRISSVVGCKEEEEEGVAGAAAAANNPRRHQHKRSRRLDDSAVSLETPVPHYDGRQWRKYGQKHINNTKHSRSYYRCTYRQEQGCKATKTVQQQDDDSSNSSSSSGTAALMYTVVYYGQHSCNSNKDHNDDGGGANSSRPVDDDDSETIKTRSSSDSQSSSSMSSITCCADARGGGHQIIDQAFLPHDSKPIVDDDESAEEELDMREPFDVAAFAPMDFDSWELDALLRFGA</sequence>
<protein>
    <recommendedName>
        <fullName evidence="7">WRKY domain-containing protein</fullName>
    </recommendedName>
</protein>
<dbReference type="InterPro" id="IPR003657">
    <property type="entry name" value="WRKY_dom"/>
</dbReference>
<evidence type="ECO:0000256" key="2">
    <source>
        <dbReference type="ARBA" id="ARBA00023015"/>
    </source>
</evidence>
<evidence type="ECO:0000259" key="7">
    <source>
        <dbReference type="PROSITE" id="PS50811"/>
    </source>
</evidence>
<dbReference type="Gene3D" id="2.20.25.80">
    <property type="entry name" value="WRKY domain"/>
    <property type="match status" value="1"/>
</dbReference>
<dbReference type="EnsemblPlants" id="Zm00001eb195440_T001">
    <property type="protein sequence ID" value="Zm00001eb195440_P001"/>
    <property type="gene ID" value="Zm00001eb195440"/>
</dbReference>
<feature type="compositionally biased region" description="Basic residues" evidence="6">
    <location>
        <begin position="141"/>
        <end position="150"/>
    </location>
</feature>
<dbReference type="SUPFAM" id="SSF118290">
    <property type="entry name" value="WRKY DNA-binding domain"/>
    <property type="match status" value="1"/>
</dbReference>
<keyword evidence="3" id="KW-0238">DNA-binding</keyword>
<dbReference type="GeneID" id="118476989"/>
<keyword evidence="4" id="KW-0804">Transcription</keyword>
<dbReference type="GO" id="GO:0005634">
    <property type="term" value="C:nucleus"/>
    <property type="evidence" value="ECO:0000318"/>
    <property type="project" value="GO_Central"/>
</dbReference>
<dbReference type="Gramene" id="Zm00001eb195440_T001">
    <property type="protein sequence ID" value="Zm00001eb195440_P001"/>
    <property type="gene ID" value="Zm00001eb195440"/>
</dbReference>
<dbReference type="InterPro" id="IPR036576">
    <property type="entry name" value="WRKY_dom_sf"/>
</dbReference>
<comment type="subcellular location">
    <subcellularLocation>
        <location evidence="1">Nucleus</location>
    </subcellularLocation>
</comment>
<feature type="compositionally biased region" description="Low complexity" evidence="6">
    <location>
        <begin position="12"/>
        <end position="25"/>
    </location>
</feature>
<keyword evidence="5" id="KW-0539">Nucleus</keyword>
<evidence type="ECO:0000256" key="6">
    <source>
        <dbReference type="SAM" id="MobiDB-lite"/>
    </source>
</evidence>
<dbReference type="InParanoid" id="A0A804NYB3"/>
<dbReference type="GO" id="GO:0000976">
    <property type="term" value="F:transcription cis-regulatory region binding"/>
    <property type="evidence" value="ECO:0000318"/>
    <property type="project" value="GO_Central"/>
</dbReference>
<reference evidence="9" key="1">
    <citation type="journal article" date="2009" name="Science">
        <title>The B73 maize genome: complexity, diversity, and dynamics.</title>
        <authorList>
            <person name="Schnable P.S."/>
            <person name="Ware D."/>
            <person name="Fulton R.S."/>
            <person name="Stein J.C."/>
            <person name="Wei F."/>
            <person name="Pasternak S."/>
            <person name="Liang C."/>
            <person name="Zhang J."/>
            <person name="Fulton L."/>
            <person name="Graves T.A."/>
            <person name="Minx P."/>
            <person name="Reily A.D."/>
            <person name="Courtney L."/>
            <person name="Kruchowski S.S."/>
            <person name="Tomlinson C."/>
            <person name="Strong C."/>
            <person name="Delehaunty K."/>
            <person name="Fronick C."/>
            <person name="Courtney B."/>
            <person name="Rock S.M."/>
            <person name="Belter E."/>
            <person name="Du F."/>
            <person name="Kim K."/>
            <person name="Abbott R.M."/>
            <person name="Cotton M."/>
            <person name="Levy A."/>
            <person name="Marchetto P."/>
            <person name="Ochoa K."/>
            <person name="Jackson S.M."/>
            <person name="Gillam B."/>
            <person name="Chen W."/>
            <person name="Yan L."/>
            <person name="Higginbotham J."/>
            <person name="Cardenas M."/>
            <person name="Waligorski J."/>
            <person name="Applebaum E."/>
            <person name="Phelps L."/>
            <person name="Falcone J."/>
            <person name="Kanchi K."/>
            <person name="Thane T."/>
            <person name="Scimone A."/>
            <person name="Thane N."/>
            <person name="Henke J."/>
            <person name="Wang T."/>
            <person name="Ruppert J."/>
            <person name="Shah N."/>
            <person name="Rotter K."/>
            <person name="Hodges J."/>
            <person name="Ingenthron E."/>
            <person name="Cordes M."/>
            <person name="Kohlberg S."/>
            <person name="Sgro J."/>
            <person name="Delgado B."/>
            <person name="Mead K."/>
            <person name="Chinwalla A."/>
            <person name="Leonard S."/>
            <person name="Crouse K."/>
            <person name="Collura K."/>
            <person name="Kudrna D."/>
            <person name="Currie J."/>
            <person name="He R."/>
            <person name="Angelova A."/>
            <person name="Rajasekar S."/>
            <person name="Mueller T."/>
            <person name="Lomeli R."/>
            <person name="Scara G."/>
            <person name="Ko A."/>
            <person name="Delaney K."/>
            <person name="Wissotski M."/>
            <person name="Lopez G."/>
            <person name="Campos D."/>
            <person name="Braidotti M."/>
            <person name="Ashley E."/>
            <person name="Golser W."/>
            <person name="Kim H."/>
            <person name="Lee S."/>
            <person name="Lin J."/>
            <person name="Dujmic Z."/>
            <person name="Kim W."/>
            <person name="Talag J."/>
            <person name="Zuccolo A."/>
            <person name="Fan C."/>
            <person name="Sebastian A."/>
            <person name="Kramer M."/>
            <person name="Spiegel L."/>
            <person name="Nascimento L."/>
            <person name="Zutavern T."/>
            <person name="Miller B."/>
            <person name="Ambroise C."/>
            <person name="Muller S."/>
            <person name="Spooner W."/>
            <person name="Narechania A."/>
            <person name="Ren L."/>
            <person name="Wei S."/>
            <person name="Kumari S."/>
            <person name="Faga B."/>
            <person name="Levy M.J."/>
            <person name="McMahan L."/>
            <person name="Van Buren P."/>
            <person name="Vaughn M.W."/>
            <person name="Ying K."/>
            <person name="Yeh C.-T."/>
            <person name="Emrich S.J."/>
            <person name="Jia Y."/>
            <person name="Kalyanaraman A."/>
            <person name="Hsia A.-P."/>
            <person name="Barbazuk W.B."/>
            <person name="Baucom R.S."/>
            <person name="Brutnell T.P."/>
            <person name="Carpita N.C."/>
            <person name="Chaparro C."/>
            <person name="Chia J.-M."/>
            <person name="Deragon J.-M."/>
            <person name="Estill J.C."/>
            <person name="Fu Y."/>
            <person name="Jeddeloh J.A."/>
            <person name="Han Y."/>
            <person name="Lee H."/>
            <person name="Li P."/>
            <person name="Lisch D.R."/>
            <person name="Liu S."/>
            <person name="Liu Z."/>
            <person name="Nagel D.H."/>
            <person name="McCann M.C."/>
            <person name="SanMiguel P."/>
            <person name="Myers A.M."/>
            <person name="Nettleton D."/>
            <person name="Nguyen J."/>
            <person name="Penning B.W."/>
            <person name="Ponnala L."/>
            <person name="Schneider K.L."/>
            <person name="Schwartz D.C."/>
            <person name="Sharma A."/>
            <person name="Soderlund C."/>
            <person name="Springer N.M."/>
            <person name="Sun Q."/>
            <person name="Wang H."/>
            <person name="Waterman M."/>
            <person name="Westerman R."/>
            <person name="Wolfgruber T.K."/>
            <person name="Yang L."/>
            <person name="Yu Y."/>
            <person name="Zhang L."/>
            <person name="Zhou S."/>
            <person name="Zhu Q."/>
            <person name="Bennetzen J.L."/>
            <person name="Dawe R.K."/>
            <person name="Jiang J."/>
            <person name="Jiang N."/>
            <person name="Presting G.G."/>
            <person name="Wessler S.R."/>
            <person name="Aluru S."/>
            <person name="Martienssen R.A."/>
            <person name="Clifton S.W."/>
            <person name="McCombie W.R."/>
            <person name="Wing R.A."/>
            <person name="Wilson R.K."/>
        </authorList>
    </citation>
    <scope>NUCLEOTIDE SEQUENCE [LARGE SCALE GENOMIC DNA]</scope>
    <source>
        <strain evidence="9">cv. B73</strain>
    </source>
</reference>
<dbReference type="SMART" id="SM00774">
    <property type="entry name" value="WRKY"/>
    <property type="match status" value="1"/>
</dbReference>